<comment type="caution">
    <text evidence="1">The sequence shown here is derived from an EMBL/GenBank/DDBJ whole genome shotgun (WGS) entry which is preliminary data.</text>
</comment>
<dbReference type="AlphaFoldDB" id="A0A9P0K0U1"/>
<keyword evidence="2" id="KW-1185">Reference proteome</keyword>
<reference evidence="1" key="1">
    <citation type="submission" date="2022-03" db="EMBL/GenBank/DDBJ databases">
        <authorList>
            <person name="Sayadi A."/>
        </authorList>
    </citation>
    <scope>NUCLEOTIDE SEQUENCE</scope>
</reference>
<accession>A0A9P0K0U1</accession>
<dbReference type="Proteomes" id="UP001152888">
    <property type="component" value="Unassembled WGS sequence"/>
</dbReference>
<sequence length="41" mass="4982">MKQGGIYSTGYSHIRDVEHQILDSKRKSWLQMWTMRKMLQI</sequence>
<organism evidence="1 2">
    <name type="scientific">Acanthoscelides obtectus</name>
    <name type="common">Bean weevil</name>
    <name type="synonym">Bruchus obtectus</name>
    <dbReference type="NCBI Taxonomy" id="200917"/>
    <lineage>
        <taxon>Eukaryota</taxon>
        <taxon>Metazoa</taxon>
        <taxon>Ecdysozoa</taxon>
        <taxon>Arthropoda</taxon>
        <taxon>Hexapoda</taxon>
        <taxon>Insecta</taxon>
        <taxon>Pterygota</taxon>
        <taxon>Neoptera</taxon>
        <taxon>Endopterygota</taxon>
        <taxon>Coleoptera</taxon>
        <taxon>Polyphaga</taxon>
        <taxon>Cucujiformia</taxon>
        <taxon>Chrysomeloidea</taxon>
        <taxon>Chrysomelidae</taxon>
        <taxon>Bruchinae</taxon>
        <taxon>Bruchini</taxon>
        <taxon>Acanthoscelides</taxon>
    </lineage>
</organism>
<evidence type="ECO:0000313" key="2">
    <source>
        <dbReference type="Proteomes" id="UP001152888"/>
    </source>
</evidence>
<evidence type="ECO:0000313" key="1">
    <source>
        <dbReference type="EMBL" id="CAH1964129.1"/>
    </source>
</evidence>
<protein>
    <submittedName>
        <fullName evidence="1">Uncharacterized protein</fullName>
    </submittedName>
</protein>
<gene>
    <name evidence="1" type="ORF">ACAOBT_LOCUS5602</name>
</gene>
<name>A0A9P0K0U1_ACAOB</name>
<proteinExistence type="predicted"/>
<dbReference type="EMBL" id="CAKOFQ010006713">
    <property type="protein sequence ID" value="CAH1964129.1"/>
    <property type="molecule type" value="Genomic_DNA"/>
</dbReference>